<dbReference type="EMBL" id="KZ852044">
    <property type="protein sequence ID" value="RDH34145.1"/>
    <property type="molecule type" value="Genomic_DNA"/>
</dbReference>
<accession>A0A3F3Q4X5</accession>
<gene>
    <name evidence="2" type="ORF">BDQ94DRAFT_142153</name>
</gene>
<dbReference type="RefSeq" id="XP_026627167.1">
    <property type="nucleotide sequence ID" value="XM_026765976.1"/>
</dbReference>
<keyword evidence="1" id="KW-1133">Transmembrane helix</keyword>
<organism evidence="2 3">
    <name type="scientific">Aspergillus welwitschiae</name>
    <dbReference type="NCBI Taxonomy" id="1341132"/>
    <lineage>
        <taxon>Eukaryota</taxon>
        <taxon>Fungi</taxon>
        <taxon>Dikarya</taxon>
        <taxon>Ascomycota</taxon>
        <taxon>Pezizomycotina</taxon>
        <taxon>Eurotiomycetes</taxon>
        <taxon>Eurotiomycetidae</taxon>
        <taxon>Eurotiales</taxon>
        <taxon>Aspergillaceae</taxon>
        <taxon>Aspergillus</taxon>
        <taxon>Aspergillus subgen. Circumdati</taxon>
    </lineage>
</organism>
<keyword evidence="1" id="KW-0812">Transmembrane</keyword>
<dbReference type="GeneID" id="38134332"/>
<protein>
    <submittedName>
        <fullName evidence="2">Uncharacterized protein</fullName>
    </submittedName>
</protein>
<keyword evidence="1" id="KW-0472">Membrane</keyword>
<name>A0A3F3Q4X5_9EURO</name>
<dbReference type="Proteomes" id="UP000253729">
    <property type="component" value="Unassembled WGS sequence"/>
</dbReference>
<proteinExistence type="predicted"/>
<evidence type="ECO:0000313" key="2">
    <source>
        <dbReference type="EMBL" id="RDH34145.1"/>
    </source>
</evidence>
<sequence>MMQPAVPGVQINLGHGSILIRFLMLRVYCFFSSFFLIHTFFLFFSLFLSFFLPFLLFLLFDSQFTFCPGSSRNQGKAGGIRAFQPLMHPEVPPRSYSLRRTVFVIVNILKKIGI</sequence>
<evidence type="ECO:0000256" key="1">
    <source>
        <dbReference type="SAM" id="Phobius"/>
    </source>
</evidence>
<evidence type="ECO:0000313" key="3">
    <source>
        <dbReference type="Proteomes" id="UP000253729"/>
    </source>
</evidence>
<feature type="transmembrane region" description="Helical" evidence="1">
    <location>
        <begin position="27"/>
        <end position="60"/>
    </location>
</feature>
<keyword evidence="3" id="KW-1185">Reference proteome</keyword>
<dbReference type="AlphaFoldDB" id="A0A3F3Q4X5"/>
<reference evidence="2 3" key="1">
    <citation type="submission" date="2018-07" db="EMBL/GenBank/DDBJ databases">
        <title>The genomes of Aspergillus section Nigri reveals drivers in fungal speciation.</title>
        <authorList>
            <consortium name="DOE Joint Genome Institute"/>
            <person name="Vesth T.C."/>
            <person name="Nybo J."/>
            <person name="Theobald S."/>
            <person name="Brandl J."/>
            <person name="Frisvad J.C."/>
            <person name="Nielsen K.F."/>
            <person name="Lyhne E.K."/>
            <person name="Kogle M.E."/>
            <person name="Kuo A."/>
            <person name="Riley R."/>
            <person name="Clum A."/>
            <person name="Nolan M."/>
            <person name="Lipzen A."/>
            <person name="Salamov A."/>
            <person name="Henrissat B."/>
            <person name="Wiebenga A."/>
            <person name="De vries R.P."/>
            <person name="Grigoriev I.V."/>
            <person name="Mortensen U.H."/>
            <person name="Andersen M.R."/>
            <person name="Baker S.E."/>
        </authorList>
    </citation>
    <scope>NUCLEOTIDE SEQUENCE [LARGE SCALE GENOMIC DNA]</scope>
    <source>
        <strain evidence="2 3">CBS 139.54b</strain>
    </source>
</reference>